<dbReference type="AlphaFoldDB" id="A0A914R6V1"/>
<keyword evidence="1" id="KW-1185">Reference proteome</keyword>
<accession>A0A914R6V1</accession>
<dbReference type="WBParaSite" id="PEQ_0000198301-mRNA-1">
    <property type="protein sequence ID" value="PEQ_0000198301-mRNA-1"/>
    <property type="gene ID" value="PEQ_0000198301"/>
</dbReference>
<organism evidence="1 2">
    <name type="scientific">Parascaris equorum</name>
    <name type="common">Equine roundworm</name>
    <dbReference type="NCBI Taxonomy" id="6256"/>
    <lineage>
        <taxon>Eukaryota</taxon>
        <taxon>Metazoa</taxon>
        <taxon>Ecdysozoa</taxon>
        <taxon>Nematoda</taxon>
        <taxon>Chromadorea</taxon>
        <taxon>Rhabditida</taxon>
        <taxon>Spirurina</taxon>
        <taxon>Ascaridomorpha</taxon>
        <taxon>Ascaridoidea</taxon>
        <taxon>Ascarididae</taxon>
        <taxon>Parascaris</taxon>
    </lineage>
</organism>
<protein>
    <submittedName>
        <fullName evidence="2">Uncharacterized protein</fullName>
    </submittedName>
</protein>
<dbReference type="Proteomes" id="UP000887564">
    <property type="component" value="Unplaced"/>
</dbReference>
<evidence type="ECO:0000313" key="2">
    <source>
        <dbReference type="WBParaSite" id="PEQ_0000198301-mRNA-1"/>
    </source>
</evidence>
<evidence type="ECO:0000313" key="1">
    <source>
        <dbReference type="Proteomes" id="UP000887564"/>
    </source>
</evidence>
<proteinExistence type="predicted"/>
<reference evidence="2" key="1">
    <citation type="submission" date="2022-11" db="UniProtKB">
        <authorList>
            <consortium name="WormBaseParasite"/>
        </authorList>
    </citation>
    <scope>IDENTIFICATION</scope>
</reference>
<name>A0A914R6V1_PAREQ</name>
<sequence length="55" mass="6688">MTQYFALFRQFLPFRLMITCEQLCCHRFTISSMKNIRLVKIMCISIFLDQHVKRS</sequence>